<dbReference type="PRINTS" id="PR00398">
    <property type="entry name" value="STRDHORMONER"/>
</dbReference>
<dbReference type="SMART" id="SM00399">
    <property type="entry name" value="ZnF_C4"/>
    <property type="match status" value="1"/>
</dbReference>
<reference evidence="18" key="1">
    <citation type="submission" date="2016-11" db="EMBL/GenBank/DDBJ databases">
        <title>Characterization and expression pattern of canonical ecdysteroid biosynthetic and signaling components in a spider mite, Panonychus citri (McGregor).</title>
        <authorList>
            <person name="Li G."/>
        </authorList>
    </citation>
    <scope>NUCLEOTIDE SEQUENCE</scope>
</reference>
<keyword evidence="7 14" id="KW-0238">DNA-binding</keyword>
<dbReference type="Gene3D" id="1.10.565.10">
    <property type="entry name" value="Retinoid X Receptor"/>
    <property type="match status" value="1"/>
</dbReference>
<dbReference type="CDD" id="cd06968">
    <property type="entry name" value="NR_DBD_ROR"/>
    <property type="match status" value="1"/>
</dbReference>
<keyword evidence="6 14" id="KW-0805">Transcription regulation</keyword>
<accession>A0A2H4LIA9</accession>
<evidence type="ECO:0000256" key="9">
    <source>
        <dbReference type="ARBA" id="ARBA00023170"/>
    </source>
</evidence>
<dbReference type="PRINTS" id="PR00047">
    <property type="entry name" value="STROIDFINGER"/>
</dbReference>
<dbReference type="GO" id="GO:0004879">
    <property type="term" value="F:nuclear receptor activity"/>
    <property type="evidence" value="ECO:0007669"/>
    <property type="project" value="InterPro"/>
</dbReference>
<organism evidence="18">
    <name type="scientific">Panonychus citri</name>
    <name type="common">Citrus red mite</name>
    <name type="synonym">Tetranychus citri</name>
    <dbReference type="NCBI Taxonomy" id="50023"/>
    <lineage>
        <taxon>Eukaryota</taxon>
        <taxon>Metazoa</taxon>
        <taxon>Ecdysozoa</taxon>
        <taxon>Arthropoda</taxon>
        <taxon>Chelicerata</taxon>
        <taxon>Arachnida</taxon>
        <taxon>Acari</taxon>
        <taxon>Acariformes</taxon>
        <taxon>Trombidiformes</taxon>
        <taxon>Prostigmata</taxon>
        <taxon>Eleutherengona</taxon>
        <taxon>Raphignathae</taxon>
        <taxon>Tetranychoidea</taxon>
        <taxon>Tetranychidae</taxon>
        <taxon>Panonychus</taxon>
    </lineage>
</organism>
<dbReference type="InterPro" id="IPR035500">
    <property type="entry name" value="NHR-like_dom_sf"/>
</dbReference>
<dbReference type="Pfam" id="PF00105">
    <property type="entry name" value="zf-C4"/>
    <property type="match status" value="1"/>
</dbReference>
<evidence type="ECO:0000256" key="5">
    <source>
        <dbReference type="ARBA" id="ARBA00022833"/>
    </source>
</evidence>
<dbReference type="EMBL" id="KY228367">
    <property type="protein sequence ID" value="ATB56340.1"/>
    <property type="molecule type" value="mRNA"/>
</dbReference>
<dbReference type="InterPro" id="IPR044101">
    <property type="entry name" value="NR_DBD_ROR"/>
</dbReference>
<dbReference type="GO" id="GO:0008270">
    <property type="term" value="F:zinc ion binding"/>
    <property type="evidence" value="ECO:0007669"/>
    <property type="project" value="UniProtKB-KW"/>
</dbReference>
<keyword evidence="9 14" id="KW-0675">Receptor</keyword>
<evidence type="ECO:0000256" key="4">
    <source>
        <dbReference type="ARBA" id="ARBA00022771"/>
    </source>
</evidence>
<dbReference type="SUPFAM" id="SSF48508">
    <property type="entry name" value="Nuclear receptor ligand-binding domain"/>
    <property type="match status" value="1"/>
</dbReference>
<evidence type="ECO:0000256" key="6">
    <source>
        <dbReference type="ARBA" id="ARBA00023015"/>
    </source>
</evidence>
<evidence type="ECO:0000256" key="3">
    <source>
        <dbReference type="ARBA" id="ARBA00022723"/>
    </source>
</evidence>
<dbReference type="PANTHER" id="PTHR45805:SF2">
    <property type="entry name" value="NUCLEAR HORMONE RECEPTOR HR3-RELATED"/>
    <property type="match status" value="1"/>
</dbReference>
<comment type="subcellular location">
    <subcellularLocation>
        <location evidence="1 14">Nucleus</location>
    </subcellularLocation>
</comment>
<comment type="function">
    <text evidence="11">Putative receptor whose ligand is not yet known.</text>
</comment>
<dbReference type="SMART" id="SM00430">
    <property type="entry name" value="HOLI"/>
    <property type="match status" value="1"/>
</dbReference>
<keyword evidence="8 14" id="KW-0804">Transcription</keyword>
<evidence type="ECO:0000259" key="17">
    <source>
        <dbReference type="PROSITE" id="PS51843"/>
    </source>
</evidence>
<evidence type="ECO:0000256" key="12">
    <source>
        <dbReference type="ARBA" id="ARBA00072676"/>
    </source>
</evidence>
<evidence type="ECO:0000256" key="13">
    <source>
        <dbReference type="ARBA" id="ARBA00077334"/>
    </source>
</evidence>
<feature type="region of interest" description="Disordered" evidence="15">
    <location>
        <begin position="97"/>
        <end position="200"/>
    </location>
</feature>
<evidence type="ECO:0000259" key="16">
    <source>
        <dbReference type="PROSITE" id="PS51030"/>
    </source>
</evidence>
<evidence type="ECO:0000256" key="15">
    <source>
        <dbReference type="SAM" id="MobiDB-lite"/>
    </source>
</evidence>
<keyword evidence="4 14" id="KW-0863">Zinc-finger</keyword>
<dbReference type="FunFam" id="3.30.50.10:FF:000003">
    <property type="entry name" value="Nuclear orphan receptor ROR-beta"/>
    <property type="match status" value="1"/>
</dbReference>
<keyword evidence="3 14" id="KW-0479">Metal-binding</keyword>
<dbReference type="PROSITE" id="PS51843">
    <property type="entry name" value="NR_LBD"/>
    <property type="match status" value="1"/>
</dbReference>
<protein>
    <recommendedName>
        <fullName evidence="12">Probable nuclear hormone receptor HR3</fullName>
    </recommendedName>
    <alternativeName>
        <fullName evidence="13">Nuclear receptor subfamily 1 group F member 4</fullName>
    </alternativeName>
</protein>
<dbReference type="PROSITE" id="PS00031">
    <property type="entry name" value="NUCLEAR_REC_DBD_1"/>
    <property type="match status" value="1"/>
</dbReference>
<dbReference type="PRINTS" id="PR00546">
    <property type="entry name" value="THYROIDHORMR"/>
</dbReference>
<feature type="region of interest" description="Disordered" evidence="15">
    <location>
        <begin position="235"/>
        <end position="291"/>
    </location>
</feature>
<feature type="compositionally biased region" description="Low complexity" evidence="15">
    <location>
        <begin position="178"/>
        <end position="193"/>
    </location>
</feature>
<dbReference type="InterPro" id="IPR000536">
    <property type="entry name" value="Nucl_hrmn_rcpt_lig-bd"/>
</dbReference>
<evidence type="ECO:0000256" key="14">
    <source>
        <dbReference type="RuleBase" id="RU004334"/>
    </source>
</evidence>
<feature type="compositionally biased region" description="Gly residues" evidence="15">
    <location>
        <begin position="236"/>
        <end position="260"/>
    </location>
</feature>
<dbReference type="GO" id="GO:0000978">
    <property type="term" value="F:RNA polymerase II cis-regulatory region sequence-specific DNA binding"/>
    <property type="evidence" value="ECO:0007669"/>
    <property type="project" value="TreeGrafter"/>
</dbReference>
<dbReference type="PROSITE" id="PS51030">
    <property type="entry name" value="NUCLEAR_REC_DBD_2"/>
    <property type="match status" value="1"/>
</dbReference>
<keyword evidence="5 14" id="KW-0862">Zinc</keyword>
<dbReference type="AlphaFoldDB" id="A0A2H4LIA9"/>
<dbReference type="InterPro" id="IPR001723">
    <property type="entry name" value="Nuclear_hrmn_rcpt"/>
</dbReference>
<dbReference type="OrthoDB" id="8832025at2759"/>
<dbReference type="Pfam" id="PF00104">
    <property type="entry name" value="Hormone_recep"/>
    <property type="match status" value="1"/>
</dbReference>
<feature type="compositionally biased region" description="Gly residues" evidence="15">
    <location>
        <begin position="124"/>
        <end position="143"/>
    </location>
</feature>
<feature type="compositionally biased region" description="Polar residues" evidence="15">
    <location>
        <begin position="148"/>
        <end position="177"/>
    </location>
</feature>
<dbReference type="Gene3D" id="3.30.50.10">
    <property type="entry name" value="Erythroid Transcription Factor GATA-1, subunit A"/>
    <property type="match status" value="1"/>
</dbReference>
<evidence type="ECO:0000256" key="1">
    <source>
        <dbReference type="ARBA" id="ARBA00004123"/>
    </source>
</evidence>
<dbReference type="InterPro" id="IPR013088">
    <property type="entry name" value="Znf_NHR/GATA"/>
</dbReference>
<evidence type="ECO:0000256" key="8">
    <source>
        <dbReference type="ARBA" id="ARBA00023163"/>
    </source>
</evidence>
<dbReference type="InterPro" id="IPR001728">
    <property type="entry name" value="ThyrH_rcpt"/>
</dbReference>
<sequence length="526" mass="57257">MFGNYSKIESPHSGSIKAQIEIIPCKVCGDKSSGVHYGVITCEGCKGFFRRSQSSSVNYQCPRQKNCVVDRINRNRCQYCRLKKCLNLGMSRDAVKFGRMSKKQREKVEDEVRFHQAQMVRTPGSGGGGPGSGGGGNGPGSTIGPGHQASSHSMPSSNTPTQSYQTAEPSPDSSVFDQQPPQQPTSSSSNPQPIVSPFTSNGVYHYQTTMNSPYGDHTLSNGYYTPNMVGLDLVGSAGGGPSTTGSGNGGPGSTGGGTGLNGSNNGSNNNNGGGGIGSNNNGTANDSYADSTTFTDQKPCLDVVPDSSPLNNNGLIIDLEKPLISLELDKVIQIISNAYRNANGCSFTSEEIGISWDMDEDIVDFKKLKHEEKWFKCANKLTEVIRRVIEFAKWIPNFHNLPQDDKIILLKTGSFELCCLQISRCYDLNTGRVIFNNRSMSVQDFLTDDNIENRLVTKAFNLAESIASMELREEELALFSAFTLLSPERPGLGSIHRISQMNKNLWTFNEVINLFSQLHLQKRLPI</sequence>
<comment type="similarity">
    <text evidence="2">Belongs to the nuclear hormone receptor family. NR1 subfamily.</text>
</comment>
<proteinExistence type="evidence at transcript level"/>
<dbReference type="InterPro" id="IPR001628">
    <property type="entry name" value="Znf_hrmn_rcpt"/>
</dbReference>
<dbReference type="GO" id="GO:0005634">
    <property type="term" value="C:nucleus"/>
    <property type="evidence" value="ECO:0007669"/>
    <property type="project" value="UniProtKB-SubCell"/>
</dbReference>
<evidence type="ECO:0000256" key="11">
    <source>
        <dbReference type="ARBA" id="ARBA00055215"/>
    </source>
</evidence>
<feature type="compositionally biased region" description="Low complexity" evidence="15">
    <location>
        <begin position="261"/>
        <end position="270"/>
    </location>
</feature>
<keyword evidence="10 14" id="KW-0539">Nucleus</keyword>
<feature type="domain" description="Nuclear receptor" evidence="16">
    <location>
        <begin position="22"/>
        <end position="97"/>
    </location>
</feature>
<evidence type="ECO:0000313" key="18">
    <source>
        <dbReference type="EMBL" id="ATB56340.1"/>
    </source>
</evidence>
<dbReference type="SUPFAM" id="SSF57716">
    <property type="entry name" value="Glucocorticoid receptor-like (DNA-binding domain)"/>
    <property type="match status" value="1"/>
</dbReference>
<evidence type="ECO:0000256" key="10">
    <source>
        <dbReference type="ARBA" id="ARBA00023242"/>
    </source>
</evidence>
<name>A0A2H4LIA9_PANCT</name>
<evidence type="ECO:0000256" key="2">
    <source>
        <dbReference type="ARBA" id="ARBA00008092"/>
    </source>
</evidence>
<feature type="domain" description="NR LBD" evidence="17">
    <location>
        <begin position="327"/>
        <end position="526"/>
    </location>
</feature>
<evidence type="ECO:0000256" key="7">
    <source>
        <dbReference type="ARBA" id="ARBA00023125"/>
    </source>
</evidence>
<dbReference type="PANTHER" id="PTHR45805">
    <property type="entry name" value="NUCLEAR HORMONE RECEPTOR HR3-RELATED"/>
    <property type="match status" value="1"/>
</dbReference>